<dbReference type="Proteomes" id="UP000785613">
    <property type="component" value="Unassembled WGS sequence"/>
</dbReference>
<organism evidence="2 3">
    <name type="scientific">Massilia rubra</name>
    <dbReference type="NCBI Taxonomy" id="2607910"/>
    <lineage>
        <taxon>Bacteria</taxon>
        <taxon>Pseudomonadati</taxon>
        <taxon>Pseudomonadota</taxon>
        <taxon>Betaproteobacteria</taxon>
        <taxon>Burkholderiales</taxon>
        <taxon>Oxalobacteraceae</taxon>
        <taxon>Telluria group</taxon>
        <taxon>Massilia</taxon>
    </lineage>
</organism>
<proteinExistence type="predicted"/>
<evidence type="ECO:0000313" key="2">
    <source>
        <dbReference type="EMBL" id="NHZ34802.1"/>
    </source>
</evidence>
<feature type="chain" id="PRO_5046482177" description="Lipoprotein" evidence="1">
    <location>
        <begin position="22"/>
        <end position="135"/>
    </location>
</feature>
<dbReference type="PROSITE" id="PS51257">
    <property type="entry name" value="PROKAR_LIPOPROTEIN"/>
    <property type="match status" value="1"/>
</dbReference>
<evidence type="ECO:0000256" key="1">
    <source>
        <dbReference type="SAM" id="SignalP"/>
    </source>
</evidence>
<feature type="signal peptide" evidence="1">
    <location>
        <begin position="1"/>
        <end position="21"/>
    </location>
</feature>
<keyword evidence="3" id="KW-1185">Reference proteome</keyword>
<comment type="caution">
    <text evidence="2">The sequence shown here is derived from an EMBL/GenBank/DDBJ whole genome shotgun (WGS) entry which is preliminary data.</text>
</comment>
<evidence type="ECO:0000313" key="3">
    <source>
        <dbReference type="Proteomes" id="UP000785613"/>
    </source>
</evidence>
<sequence>MRVVCIAWGLALAGCASSVNTAGAPRPAVQRDVEGYAIASCMTYQADAFTKDQGDAWASVIVQRMKGDLDAMVEIAEQVKRENAASGVAVMRDESEPQKGKVLPVLHCVEMIDRPAVRAAIQKAVAALRPSYGQE</sequence>
<keyword evidence="1" id="KW-0732">Signal</keyword>
<gene>
    <name evidence="2" type="ORF">F0185_14600</name>
</gene>
<protein>
    <recommendedName>
        <fullName evidence="4">Lipoprotein</fullName>
    </recommendedName>
</protein>
<dbReference type="EMBL" id="VUYU01000008">
    <property type="protein sequence ID" value="NHZ34802.1"/>
    <property type="molecule type" value="Genomic_DNA"/>
</dbReference>
<reference evidence="2 3" key="1">
    <citation type="submission" date="2019-09" db="EMBL/GenBank/DDBJ databases">
        <title>Taxonomy of Antarctic Massilia spp.: description of Massilia rubra sp. nov., Massilia aquatica sp. nov., Massilia mucilaginosa sp. nov., Massilia frigida sp. nov. isolated from streams, lakes and regoliths.</title>
        <authorList>
            <person name="Holochova P."/>
            <person name="Sedlacek I."/>
            <person name="Kralova S."/>
            <person name="Maslanova I."/>
            <person name="Busse H.-J."/>
            <person name="Stankova E."/>
            <person name="Vrbovska V."/>
            <person name="Kovarovic V."/>
            <person name="Bartak M."/>
            <person name="Svec P."/>
            <person name="Pantucek R."/>
        </authorList>
    </citation>
    <scope>NUCLEOTIDE SEQUENCE [LARGE SCALE GENOMIC DNA]</scope>
    <source>
        <strain evidence="2 3">CCM 8692</strain>
    </source>
</reference>
<evidence type="ECO:0008006" key="4">
    <source>
        <dbReference type="Google" id="ProtNLM"/>
    </source>
</evidence>
<name>A0ABX0LRK7_9BURK</name>
<accession>A0ABX0LRK7</accession>